<comment type="similarity">
    <text evidence="1">Belongs to the band 7/mec-2 family.</text>
</comment>
<name>A0A5M6BVT6_9TREE</name>
<dbReference type="InterPro" id="IPR036013">
    <property type="entry name" value="Band_7/SPFH_dom_sf"/>
</dbReference>
<dbReference type="KEGG" id="ksn:43590050"/>
<dbReference type="SUPFAM" id="SSF117892">
    <property type="entry name" value="Band 7/SPFH domain"/>
    <property type="match status" value="1"/>
</dbReference>
<dbReference type="Proteomes" id="UP000322225">
    <property type="component" value="Chromosome 14"/>
</dbReference>
<dbReference type="GO" id="GO:0005886">
    <property type="term" value="C:plasma membrane"/>
    <property type="evidence" value="ECO:0007669"/>
    <property type="project" value="InterPro"/>
</dbReference>
<keyword evidence="3" id="KW-1185">Reference proteome</keyword>
<reference evidence="2" key="1">
    <citation type="submission" date="2017-08" db="EMBL/GenBank/DDBJ databases">
        <authorList>
            <person name="Cuomo C."/>
            <person name="Billmyre B."/>
            <person name="Heitman J."/>
        </authorList>
    </citation>
    <scope>NUCLEOTIDE SEQUENCE</scope>
    <source>
        <strain evidence="2">CBS 12478</strain>
    </source>
</reference>
<organism evidence="2 3">
    <name type="scientific">Kwoniella shandongensis</name>
    <dbReference type="NCBI Taxonomy" id="1734106"/>
    <lineage>
        <taxon>Eukaryota</taxon>
        <taxon>Fungi</taxon>
        <taxon>Dikarya</taxon>
        <taxon>Basidiomycota</taxon>
        <taxon>Agaricomycotina</taxon>
        <taxon>Tremellomycetes</taxon>
        <taxon>Tremellales</taxon>
        <taxon>Cryptococcaceae</taxon>
        <taxon>Kwoniella</taxon>
    </lineage>
</organism>
<dbReference type="Gene3D" id="6.10.250.2090">
    <property type="match status" value="1"/>
</dbReference>
<dbReference type="InterPro" id="IPR001972">
    <property type="entry name" value="Stomatin_HflK_fam"/>
</dbReference>
<dbReference type="GO" id="GO:0098552">
    <property type="term" value="C:side of membrane"/>
    <property type="evidence" value="ECO:0007669"/>
    <property type="project" value="UniProtKB-ARBA"/>
</dbReference>
<dbReference type="RefSeq" id="XP_031859904.1">
    <property type="nucleotide sequence ID" value="XM_032005897.1"/>
</dbReference>
<dbReference type="OrthoDB" id="2105077at2759"/>
<accession>A0A5M6BVT6</accession>
<dbReference type="GeneID" id="43590050"/>
<proteinExistence type="inferred from homology"/>
<evidence type="ECO:0000256" key="1">
    <source>
        <dbReference type="ARBA" id="ARBA00008164"/>
    </source>
</evidence>
<reference evidence="2" key="2">
    <citation type="submission" date="2024-01" db="EMBL/GenBank/DDBJ databases">
        <title>Comparative genomics of Cryptococcus and Kwoniella reveals pathogenesis evolution and contrasting modes of karyotype evolution via chromosome fusion or intercentromeric recombination.</title>
        <authorList>
            <person name="Coelho M.A."/>
            <person name="David-Palma M."/>
            <person name="Shea T."/>
            <person name="Bowers K."/>
            <person name="McGinley-Smith S."/>
            <person name="Mohammad A.W."/>
            <person name="Gnirke A."/>
            <person name="Yurkov A.M."/>
            <person name="Nowrousian M."/>
            <person name="Sun S."/>
            <person name="Cuomo C.A."/>
            <person name="Heitman J."/>
        </authorList>
    </citation>
    <scope>NUCLEOTIDE SEQUENCE</scope>
    <source>
        <strain evidence="2">CBS 12478</strain>
    </source>
</reference>
<protein>
    <submittedName>
        <fullName evidence="2">Uncharacterized protein</fullName>
    </submittedName>
</protein>
<dbReference type="Pfam" id="PF01145">
    <property type="entry name" value="Band_7"/>
    <property type="match status" value="1"/>
</dbReference>
<dbReference type="PANTHER" id="PTHR10264:SF19">
    <property type="entry name" value="AT06885P-RELATED"/>
    <property type="match status" value="1"/>
</dbReference>
<dbReference type="InterPro" id="IPR043202">
    <property type="entry name" value="Band-7_stomatin-like"/>
</dbReference>
<dbReference type="PANTHER" id="PTHR10264">
    <property type="entry name" value="BAND 7 PROTEIN-RELATED"/>
    <property type="match status" value="1"/>
</dbReference>
<evidence type="ECO:0000313" key="2">
    <source>
        <dbReference type="EMBL" id="WWD22825.1"/>
    </source>
</evidence>
<dbReference type="FunFam" id="3.30.479.30:FF:000004">
    <property type="entry name" value="Putative membrane protease family, stomatin"/>
    <property type="match status" value="1"/>
</dbReference>
<dbReference type="EMBL" id="CP144064">
    <property type="protein sequence ID" value="WWD22825.1"/>
    <property type="molecule type" value="Genomic_DNA"/>
</dbReference>
<dbReference type="Gene3D" id="3.30.479.30">
    <property type="entry name" value="Band 7 domain"/>
    <property type="match status" value="1"/>
</dbReference>
<sequence>MSAPAPDYANGNASAAAKQPVHASYNDEELNRYVTDEQPRQAKMRMSGATTSEGGLMTVQPLRKDEMQPSYAQDLGTGSIQHGFYGSMMNGLGSCIGNLGMIPCCPFPNPFKSIDQGSVGLISRFGQFYKSVDPGLVKVNVCTESVRVVDVKIQLTSVPRQTVQTKDNVSVDVDSVICWHVISPYRAAFGINDVRTALVERAQTTLRQVVGGRVLQSVISDREGLAQEVAEIIEATAEKWGVAIESILLKDINFSIELQQSLSSAATQKRIGESKVIAARAEVDAAKLMRQAADILASPAAMQIRQLEALQNMARSAGSKVVFVPMNLGGMGAAGIDNVTQQIAASTRDDNAHGESSHGLASNAGLITSMANV</sequence>
<dbReference type="CDD" id="cd13437">
    <property type="entry name" value="SPFH_alloslipin"/>
    <property type="match status" value="1"/>
</dbReference>
<dbReference type="InterPro" id="IPR001107">
    <property type="entry name" value="Band_7"/>
</dbReference>
<gene>
    <name evidence="2" type="ORF">CI109_107319</name>
</gene>
<dbReference type="SMART" id="SM00244">
    <property type="entry name" value="PHB"/>
    <property type="match status" value="1"/>
</dbReference>
<dbReference type="PRINTS" id="PR00721">
    <property type="entry name" value="STOMATIN"/>
</dbReference>
<evidence type="ECO:0000313" key="3">
    <source>
        <dbReference type="Proteomes" id="UP000322225"/>
    </source>
</evidence>
<dbReference type="AlphaFoldDB" id="A0A5M6BVT6"/>